<dbReference type="CDD" id="cd23245">
    <property type="entry name" value="Betaflexiviridae_RdRp"/>
    <property type="match status" value="1"/>
</dbReference>
<feature type="domain" description="Fe2OG dioxygenase" evidence="12">
    <location>
        <begin position="770"/>
        <end position="861"/>
    </location>
</feature>
<dbReference type="GO" id="GO:0039694">
    <property type="term" value="P:viral RNA genome replication"/>
    <property type="evidence" value="ECO:0007669"/>
    <property type="project" value="InterPro"/>
</dbReference>
<dbReference type="PROSITE" id="PS51492">
    <property type="entry name" value="PEPTIDASE_C23"/>
    <property type="match status" value="1"/>
</dbReference>
<dbReference type="InterPro" id="IPR043502">
    <property type="entry name" value="DNA/RNA_pol_sf"/>
</dbReference>
<dbReference type="SUPFAM" id="SSF51197">
    <property type="entry name" value="Clavaminate synthase-like"/>
    <property type="match status" value="1"/>
</dbReference>
<dbReference type="InterPro" id="IPR001788">
    <property type="entry name" value="RNA-dep_RNA_pol_alsuvir"/>
</dbReference>
<evidence type="ECO:0000256" key="9">
    <source>
        <dbReference type="ARBA" id="ARBA00022953"/>
    </source>
</evidence>
<dbReference type="PROSITE" id="PS51657">
    <property type="entry name" value="PSRV_HELICASE"/>
    <property type="match status" value="1"/>
</dbReference>
<proteinExistence type="inferred from homology"/>
<dbReference type="GO" id="GO:0003724">
    <property type="term" value="F:RNA helicase activity"/>
    <property type="evidence" value="ECO:0007669"/>
    <property type="project" value="UniProtKB-EC"/>
</dbReference>
<keyword evidence="8" id="KW-0067">ATP-binding</keyword>
<keyword evidence="3" id="KW-0808">Transferase</keyword>
<organism evidence="16">
    <name type="scientific">Soybean carlavirus 1</name>
    <dbReference type="NCBI Taxonomy" id="2796532"/>
    <lineage>
        <taxon>Viruses</taxon>
        <taxon>Riboviria</taxon>
        <taxon>Orthornavirae</taxon>
        <taxon>Kitrinoviricota</taxon>
        <taxon>Alsuviricetes</taxon>
        <taxon>Tymovirales</taxon>
        <taxon>Betaflexiviridae</taxon>
        <taxon>Quinvirinae</taxon>
        <taxon>Carlavirus</taxon>
        <taxon>Carlavirus uniglycinis</taxon>
        <taxon>Carlavirus SCV1</taxon>
    </lineage>
</organism>
<feature type="domain" description="(+)RNA virus helicase C-terminal" evidence="14">
    <location>
        <begin position="1170"/>
        <end position="1479"/>
    </location>
</feature>
<keyword evidence="4" id="KW-0548">Nucleotidyltransferase</keyword>
<keyword evidence="7" id="KW-0347">Helicase</keyword>
<dbReference type="GO" id="GO:0016817">
    <property type="term" value="F:hydrolase activity, acting on acid anhydrides"/>
    <property type="evidence" value="ECO:0007669"/>
    <property type="project" value="InterPro"/>
</dbReference>
<evidence type="ECO:0000256" key="3">
    <source>
        <dbReference type="ARBA" id="ARBA00022679"/>
    </source>
</evidence>
<dbReference type="PROSITE" id="PS51471">
    <property type="entry name" value="FE2OG_OXY"/>
    <property type="match status" value="1"/>
</dbReference>
<dbReference type="GO" id="GO:0003723">
    <property type="term" value="F:RNA binding"/>
    <property type="evidence" value="ECO:0007669"/>
    <property type="project" value="InterPro"/>
</dbReference>
<dbReference type="PROSITE" id="PS50507">
    <property type="entry name" value="RDRP_SSRNA_POS"/>
    <property type="match status" value="1"/>
</dbReference>
<sequence length="2017" mass="226618">MAQLTYRSPLEEGVSFYETSVQSAIASTSALYYTNSEKENFQFFSFHLKAEAKKKLSTAGLYLSPFSYRPHSHPVCKTLENYMLYTVLPSYLDSTFMCVGIKNQKIELLKSRDPRLNMMQLVNRYVSSLDKSRYGSDFVKSYSSNIPGLRRHARGLNGVTLKGLVPEFQQRNAKKLFFHDELHYWSLQDLSVFLEVYKPETCLATVVYPPELLARSKRSLYPWCYQYEIVGDDLLFYPDGVRSEGYVQPLRGGYLLNTSKILLPDGDVYCVDILCSKFAHHLIAITRGDMVVPKIRSFGPFDATGVRDLGILSGNNVDVCFPVSFEVVSKMYRYLRSLKKPDEQSAMAKLSQIVPEPTGAEIKFVQDFGRLVMDVKSVRTTLLPEHMTVFLGKWLSRLPSVIASRFNSVQSMALDSFVENLEPFVFKCKTVIRQSRDEVLSELLDLPEVEMEYDLPSKLEAFSVGQKVACPSRVPAPYESYSSLVTRRLAVLLTPSNFLDDFIVREYTKSNLNASVRRFSAQSLRVFVSAVFKKATKSGLTTLVLNQLVRKHYLSDSKLEALRGRIMYRCERLAKWYFWEVGIAWFYCNNAVNQNYLTANEEVTKMPKSFSVPWMDVLQEIGAGKQQLCKTRYRYVCVKNAPSIPIIRRSGTVADITSEQRCGGSVREEFEQVSAVDRETPLEIRPGTSASNASGALNLTCACGCCMPIESLNTGALHGFVAPDTLRNRSAGWYSMNGLPYRYNGGAHDSLGWPTWLIEWIDLNGFSSFGYDCCLYQVYLEGAGIGYHSDDENIFELGGPILTVNLSGSAEFWVSCRQGDGTVTLCGSQHFTMPEGFQESHKHSVRGCSAGRESVTFRKMSLSQSEVKMVNSSVVSASGDVEEVEGNVTLDVEANQEEQTEYNSGEVTVGLGPVGLTADLVEIDHFALDDGLWSVLSKLLGYEAGLLGRNFISDKPYYLNGCGAVVKMVVSAVRLEHSVVEILLYVSCKFSATLNIIVEGSNEVCRFNHSSAKQIHYLKFTSDGYCILEIKDFCVPRAISLAIKRGIPEVHAAIKAYCSEEVLNNLEGKGTVPLDVLPEIFRAFDIQARVVHDGVVSLWNPNGRVKAEFSLTKDHLEYLSKGSGLVTHSALNPFEPSFRPSEESLALIGIACTKLTYVVAEDRAMALVNSLHIGATGVLCSEIFNGKKPLITEWRSDLAKTAEVFGLFGTFGAGKSTLLSRLFKLNQNRHVWYVSPRKALAEEFKAKIGLGAAKGHRNANCEQKIGQARWKVQTFEILLLNLDKIPAEALLILDEVQLYPPGYLDLLIAVAPAGVTFLVGGDPCQSDYDNERDRSLLSHLNSDLLKLLGQSSYKFNKKSKRFMNPDFVGRLPCDITLDGGSGAESEDFLLLDGIESLRQVPDNYLEVILVSSFDEKKIVEFYSSGFKRVATFGESTGQNFSRGTILITDVSKSTSEQRWVTALSRFSRNICFVNASSDSMKYLGQSYKGRCLGNFLCKTANIGFLESMLPGNVIFTDEFVGEIGKDEGLREEKLAGDPWLKTMIGLAQNEDAEEIEMLSEIVQEEWFKVHLPQQALEAVRARWVHKFMAKEDREVRMGDMTSNQFTDDYSKQLGKQLTNAAERFEAIYPRHRANDTVTFIMAVKKRLRFSNPAKEKAKLAQAKMYGGYLLQEFLKKVPLKKQHDAVMMEKALQAFEDKKVSKSAATIENHSERSCSDWLADVGLIFSKSQLCTKFDNRFRVAKAAQSIVCFQHAVLCRFAPFMRYIEMKVHEALPSNFYIHSGKGLEELDAWVQKGGFDDVCTESDYEAFDASQDQYIMAFELAIMDYLGLPKDLINDYIYIKTHLGSKLGNFAIMRFSGEASTFLFNTMANMLFTFQRYELRGNEFICFAGDDMCASKHLTLSAKHESFLGKLKLKAKVQFTKSPTFCGWNLIPEGIYKKPQLVLERMCIAKETNNLHNCIDNYAIEVSFAYKLGEKAVCRMNEEEVEALYNCVRIVVKNKHLLKSNVISHFSNLE</sequence>
<evidence type="ECO:0000259" key="14">
    <source>
        <dbReference type="PROSITE" id="PS51657"/>
    </source>
</evidence>
<dbReference type="GO" id="GO:0003968">
    <property type="term" value="F:RNA-directed RNA polymerase activity"/>
    <property type="evidence" value="ECO:0007669"/>
    <property type="project" value="UniProtKB-KW"/>
</dbReference>
<comment type="catalytic activity">
    <reaction evidence="10">
        <text>ATP + H2O = ADP + phosphate + H(+)</text>
        <dbReference type="Rhea" id="RHEA:13065"/>
        <dbReference type="ChEBI" id="CHEBI:15377"/>
        <dbReference type="ChEBI" id="CHEBI:15378"/>
        <dbReference type="ChEBI" id="CHEBI:30616"/>
        <dbReference type="ChEBI" id="CHEBI:43474"/>
        <dbReference type="ChEBI" id="CHEBI:456216"/>
        <dbReference type="EC" id="3.6.4.13"/>
    </reaction>
</comment>
<evidence type="ECO:0000256" key="10">
    <source>
        <dbReference type="ARBA" id="ARBA00047984"/>
    </source>
</evidence>
<dbReference type="Pfam" id="PF05379">
    <property type="entry name" value="Peptidase_C23"/>
    <property type="match status" value="1"/>
</dbReference>
<comment type="similarity">
    <text evidence="1">Belongs to the potexviruses/carlaviruses RNA replication protein family.</text>
</comment>
<dbReference type="SUPFAM" id="SSF52540">
    <property type="entry name" value="P-loop containing nucleoside triphosphate hydrolases"/>
    <property type="match status" value="1"/>
</dbReference>
<protein>
    <submittedName>
        <fullName evidence="16">Replicase</fullName>
    </submittedName>
</protein>
<dbReference type="EMBL" id="MT293130">
    <property type="protein sequence ID" value="QQP18690.2"/>
    <property type="molecule type" value="Genomic_RNA"/>
</dbReference>
<name>A0A7T8G208_9VIRU</name>
<dbReference type="Pfam" id="PF01443">
    <property type="entry name" value="Viral_helicase1"/>
    <property type="match status" value="1"/>
</dbReference>
<dbReference type="InterPro" id="IPR027417">
    <property type="entry name" value="P-loop_NTPase"/>
</dbReference>
<accession>A0A7T8G208</accession>
<evidence type="ECO:0000259" key="12">
    <source>
        <dbReference type="PROSITE" id="PS51471"/>
    </source>
</evidence>
<evidence type="ECO:0000259" key="13">
    <source>
        <dbReference type="PROSITE" id="PS51492"/>
    </source>
</evidence>
<evidence type="ECO:0000256" key="5">
    <source>
        <dbReference type="ARBA" id="ARBA00022741"/>
    </source>
</evidence>
<keyword evidence="6" id="KW-0378">Hydrolase</keyword>
<dbReference type="Gene3D" id="2.60.120.590">
    <property type="entry name" value="Alpha-ketoglutarate-dependent dioxygenase AlkB-like"/>
    <property type="match status" value="1"/>
</dbReference>
<evidence type="ECO:0000256" key="1">
    <source>
        <dbReference type="ARBA" id="ARBA00008513"/>
    </source>
</evidence>
<feature type="domain" description="Peptidase C23" evidence="13">
    <location>
        <begin position="1030"/>
        <end position="1120"/>
    </location>
</feature>
<feature type="domain" description="RdRp catalytic" evidence="11">
    <location>
        <begin position="1800"/>
        <end position="1907"/>
    </location>
</feature>
<evidence type="ECO:0000256" key="2">
    <source>
        <dbReference type="ARBA" id="ARBA00022484"/>
    </source>
</evidence>
<dbReference type="Pfam" id="PF00978">
    <property type="entry name" value="RdRP_2"/>
    <property type="match status" value="1"/>
</dbReference>
<keyword evidence="2" id="KW-0696">RNA-directed RNA polymerase</keyword>
<dbReference type="InterPro" id="IPR005123">
    <property type="entry name" value="Oxoglu/Fe-dep_dioxygenase_dom"/>
</dbReference>
<dbReference type="InterPro" id="IPR027351">
    <property type="entry name" value="(+)RNA_virus_helicase_core_dom"/>
</dbReference>
<dbReference type="GO" id="GO:0005524">
    <property type="term" value="F:ATP binding"/>
    <property type="evidence" value="ECO:0007669"/>
    <property type="project" value="UniProtKB-KW"/>
</dbReference>
<evidence type="ECO:0000259" key="11">
    <source>
        <dbReference type="PROSITE" id="PS50507"/>
    </source>
</evidence>
<evidence type="ECO:0000313" key="16">
    <source>
        <dbReference type="EMBL" id="QQP18690.2"/>
    </source>
</evidence>
<evidence type="ECO:0000259" key="15">
    <source>
        <dbReference type="PROSITE" id="PS51743"/>
    </source>
</evidence>
<dbReference type="GO" id="GO:0006396">
    <property type="term" value="P:RNA processing"/>
    <property type="evidence" value="ECO:0007669"/>
    <property type="project" value="InterPro"/>
</dbReference>
<dbReference type="InterPro" id="IPR007094">
    <property type="entry name" value="RNA-dir_pol_PSvirus"/>
</dbReference>
<reference evidence="16" key="1">
    <citation type="journal article" date="2020" name="Viruses">
        <title>Soybean Thrips (Thysanoptera: Thripidae) Harbor Highly Diverse Populations of Arthropod, Fungal and Plant Viruses.</title>
        <authorList>
            <person name="Thekke-Veetil T."/>
            <person name="Lagos-Kutz D."/>
            <person name="McCoppin N.K."/>
            <person name="Hartman G.L."/>
            <person name="Ju H.K."/>
            <person name="Lim H.S."/>
            <person name="Domier L.L."/>
        </authorList>
    </citation>
    <scope>NUCLEOTIDE SEQUENCE</scope>
    <source>
        <strain evidence="16">STN1</strain>
    </source>
</reference>
<dbReference type="InterPro" id="IPR037151">
    <property type="entry name" value="AlkB-like_sf"/>
</dbReference>
<evidence type="ECO:0000256" key="7">
    <source>
        <dbReference type="ARBA" id="ARBA00022806"/>
    </source>
</evidence>
<evidence type="ECO:0000256" key="6">
    <source>
        <dbReference type="ARBA" id="ARBA00022801"/>
    </source>
</evidence>
<feature type="domain" description="Alphavirus-like MT" evidence="15">
    <location>
        <begin position="64"/>
        <end position="255"/>
    </location>
</feature>
<dbReference type="GO" id="GO:0008174">
    <property type="term" value="F:mRNA methyltransferase activity"/>
    <property type="evidence" value="ECO:0007669"/>
    <property type="project" value="UniProtKB-UniRule"/>
</dbReference>
<dbReference type="PROSITE" id="PS51743">
    <property type="entry name" value="ALPHAVIRUS_MT"/>
    <property type="match status" value="1"/>
</dbReference>
<keyword evidence="5" id="KW-0547">Nucleotide-binding</keyword>
<evidence type="ECO:0000256" key="4">
    <source>
        <dbReference type="ARBA" id="ARBA00022695"/>
    </source>
</evidence>
<dbReference type="Pfam" id="PF01660">
    <property type="entry name" value="Vmethyltransf"/>
    <property type="match status" value="1"/>
</dbReference>
<evidence type="ECO:0000256" key="8">
    <source>
        <dbReference type="ARBA" id="ARBA00022840"/>
    </source>
</evidence>
<dbReference type="Gene3D" id="3.40.50.300">
    <property type="entry name" value="P-loop containing nucleotide triphosphate hydrolases"/>
    <property type="match status" value="1"/>
</dbReference>
<dbReference type="GO" id="GO:0016556">
    <property type="term" value="P:mRNA modification"/>
    <property type="evidence" value="ECO:0007669"/>
    <property type="project" value="InterPro"/>
</dbReference>
<dbReference type="SUPFAM" id="SSF56672">
    <property type="entry name" value="DNA/RNA polymerases"/>
    <property type="match status" value="1"/>
</dbReference>
<dbReference type="GO" id="GO:0006351">
    <property type="term" value="P:DNA-templated transcription"/>
    <property type="evidence" value="ECO:0007669"/>
    <property type="project" value="InterPro"/>
</dbReference>
<dbReference type="InterPro" id="IPR008041">
    <property type="entry name" value="Peptidase_C23"/>
</dbReference>
<keyword evidence="9" id="KW-0693">Viral RNA replication</keyword>
<dbReference type="InterPro" id="IPR002588">
    <property type="entry name" value="Alphavirus-like_MT_dom"/>
</dbReference>